<keyword evidence="4 7" id="KW-0812">Transmembrane</keyword>
<dbReference type="InterPro" id="IPR035906">
    <property type="entry name" value="MetI-like_sf"/>
</dbReference>
<evidence type="ECO:0000256" key="5">
    <source>
        <dbReference type="ARBA" id="ARBA00022989"/>
    </source>
</evidence>
<dbReference type="Pfam" id="PF00528">
    <property type="entry name" value="BPD_transp_1"/>
    <property type="match status" value="1"/>
</dbReference>
<proteinExistence type="inferred from homology"/>
<feature type="transmembrane region" description="Helical" evidence="7">
    <location>
        <begin position="90"/>
        <end position="116"/>
    </location>
</feature>
<organism evidence="9 10">
    <name type="scientific">Pseudogemmobacter lacusdianii</name>
    <dbReference type="NCBI Taxonomy" id="3069608"/>
    <lineage>
        <taxon>Bacteria</taxon>
        <taxon>Pseudomonadati</taxon>
        <taxon>Pseudomonadota</taxon>
        <taxon>Alphaproteobacteria</taxon>
        <taxon>Rhodobacterales</taxon>
        <taxon>Paracoccaceae</taxon>
        <taxon>Pseudogemmobacter</taxon>
    </lineage>
</organism>
<dbReference type="InterPro" id="IPR050366">
    <property type="entry name" value="BP-dependent_transpt_permease"/>
</dbReference>
<keyword evidence="10" id="KW-1185">Reference proteome</keyword>
<evidence type="ECO:0000313" key="10">
    <source>
        <dbReference type="Proteomes" id="UP001239680"/>
    </source>
</evidence>
<evidence type="ECO:0000256" key="6">
    <source>
        <dbReference type="ARBA" id="ARBA00023136"/>
    </source>
</evidence>
<dbReference type="InterPro" id="IPR000515">
    <property type="entry name" value="MetI-like"/>
</dbReference>
<dbReference type="PROSITE" id="PS50928">
    <property type="entry name" value="ABC_TM1"/>
    <property type="match status" value="1"/>
</dbReference>
<comment type="subcellular location">
    <subcellularLocation>
        <location evidence="1 7">Cell membrane</location>
        <topology evidence="1 7">Multi-pass membrane protein</topology>
    </subcellularLocation>
</comment>
<evidence type="ECO:0000256" key="4">
    <source>
        <dbReference type="ARBA" id="ARBA00022692"/>
    </source>
</evidence>
<evidence type="ECO:0000256" key="2">
    <source>
        <dbReference type="ARBA" id="ARBA00022448"/>
    </source>
</evidence>
<dbReference type="PANTHER" id="PTHR43386">
    <property type="entry name" value="OLIGOPEPTIDE TRANSPORT SYSTEM PERMEASE PROTEIN APPC"/>
    <property type="match status" value="1"/>
</dbReference>
<sequence>MSSPAEPLAKTRRKAPKSALARLVSDPLGLAGLVLIVLTVSAALLADFALWDPAKLNPVNRFMAPTGLHWLGTDNLGRDLFSRVVHGARIALAISIGATALSLIVGLVLGILAGFGPRWLDSVLLLVMDAMNSIPTVMLALLLITYTGPSLWAVVLVVVLVNGPGYARITRTHVLALRSADFIEAERAIGARFPRIVFFHVLPNILGPLLILAAMDIPIVIGIEAGLSFLGMGVRPPTPSWGTILFDGFSYIRDSVWMVVAGGLPIVVTALGFTFLGEALRDTFDPKLAKR</sequence>
<gene>
    <name evidence="9" type="ORF">Q9295_01980</name>
</gene>
<comment type="caution">
    <text evidence="9">The sequence shown here is derived from an EMBL/GenBank/DDBJ whole genome shotgun (WGS) entry which is preliminary data.</text>
</comment>
<protein>
    <submittedName>
        <fullName evidence="9">ABC transporter permease</fullName>
    </submittedName>
</protein>
<evidence type="ECO:0000313" key="9">
    <source>
        <dbReference type="EMBL" id="MDQ2065128.1"/>
    </source>
</evidence>
<dbReference type="SUPFAM" id="SSF161098">
    <property type="entry name" value="MetI-like"/>
    <property type="match status" value="1"/>
</dbReference>
<feature type="transmembrane region" description="Helical" evidence="7">
    <location>
        <begin position="136"/>
        <end position="161"/>
    </location>
</feature>
<dbReference type="EMBL" id="JAVDBT010000002">
    <property type="protein sequence ID" value="MDQ2065128.1"/>
    <property type="molecule type" value="Genomic_DNA"/>
</dbReference>
<dbReference type="CDD" id="cd06261">
    <property type="entry name" value="TM_PBP2"/>
    <property type="match status" value="1"/>
</dbReference>
<feature type="domain" description="ABC transmembrane type-1" evidence="8">
    <location>
        <begin position="88"/>
        <end position="277"/>
    </location>
</feature>
<evidence type="ECO:0000256" key="3">
    <source>
        <dbReference type="ARBA" id="ARBA00022475"/>
    </source>
</evidence>
<dbReference type="PANTHER" id="PTHR43386:SF25">
    <property type="entry name" value="PEPTIDE ABC TRANSPORTER PERMEASE PROTEIN"/>
    <property type="match status" value="1"/>
</dbReference>
<comment type="similarity">
    <text evidence="7">Belongs to the binding-protein-dependent transport system permease family.</text>
</comment>
<feature type="transmembrane region" description="Helical" evidence="7">
    <location>
        <begin position="256"/>
        <end position="277"/>
    </location>
</feature>
<feature type="transmembrane region" description="Helical" evidence="7">
    <location>
        <begin position="28"/>
        <end position="51"/>
    </location>
</feature>
<dbReference type="RefSeq" id="WP_306678823.1">
    <property type="nucleotide sequence ID" value="NZ_JAVDBT010000002.1"/>
</dbReference>
<keyword evidence="3" id="KW-1003">Cell membrane</keyword>
<keyword evidence="5 7" id="KW-1133">Transmembrane helix</keyword>
<feature type="transmembrane region" description="Helical" evidence="7">
    <location>
        <begin position="197"/>
        <end position="223"/>
    </location>
</feature>
<dbReference type="Proteomes" id="UP001239680">
    <property type="component" value="Unassembled WGS sequence"/>
</dbReference>
<keyword evidence="2 7" id="KW-0813">Transport</keyword>
<accession>A0ABU0VUA0</accession>
<evidence type="ECO:0000256" key="1">
    <source>
        <dbReference type="ARBA" id="ARBA00004651"/>
    </source>
</evidence>
<reference evidence="9 10" key="1">
    <citation type="submission" date="2023-08" db="EMBL/GenBank/DDBJ databases">
        <title>Characterization of two Paracoccaceae strains isolated from Phycosphere and proposal of Xinfangfangia lacusdiani sp. nov.</title>
        <authorList>
            <person name="Deng Y."/>
            <person name="Zhang Y.Q."/>
        </authorList>
    </citation>
    <scope>NUCLEOTIDE SEQUENCE [LARGE SCALE GENOMIC DNA]</scope>
    <source>
        <strain evidence="9 10">CPCC 101601</strain>
    </source>
</reference>
<keyword evidence="6 7" id="KW-0472">Membrane</keyword>
<evidence type="ECO:0000259" key="8">
    <source>
        <dbReference type="PROSITE" id="PS50928"/>
    </source>
</evidence>
<evidence type="ECO:0000256" key="7">
    <source>
        <dbReference type="RuleBase" id="RU363032"/>
    </source>
</evidence>
<dbReference type="Gene3D" id="1.10.3720.10">
    <property type="entry name" value="MetI-like"/>
    <property type="match status" value="1"/>
</dbReference>
<name>A0ABU0VUA0_9RHOB</name>